<dbReference type="Proteomes" id="UP000315700">
    <property type="component" value="Chromosome"/>
</dbReference>
<dbReference type="AlphaFoldDB" id="A0A517S906"/>
<evidence type="ECO:0000256" key="2">
    <source>
        <dbReference type="ARBA" id="ARBA00022475"/>
    </source>
</evidence>
<keyword evidence="3" id="KW-0812">Transmembrane</keyword>
<keyword evidence="4" id="KW-1133">Transmembrane helix</keyword>
<dbReference type="PANTHER" id="PTHR34697:SF2">
    <property type="entry name" value="PHOSPHATIDYLGLYCEROL LYSYLTRANSFERASE"/>
    <property type="match status" value="1"/>
</dbReference>
<protein>
    <recommendedName>
        <fullName evidence="6">Phosphatidylglycerol lysyltransferase C-terminal domain-containing protein</fullName>
    </recommendedName>
</protein>
<name>A0A517S906_9PLAN</name>
<accession>A0A517S906</accession>
<keyword evidence="2" id="KW-1003">Cell membrane</keyword>
<dbReference type="InterPro" id="IPR024320">
    <property type="entry name" value="LPG_synthase_C"/>
</dbReference>
<dbReference type="InParanoid" id="A0A517S906"/>
<dbReference type="GO" id="GO:0055091">
    <property type="term" value="P:phospholipid homeostasis"/>
    <property type="evidence" value="ECO:0007669"/>
    <property type="project" value="TreeGrafter"/>
</dbReference>
<dbReference type="InterPro" id="IPR051211">
    <property type="entry name" value="PG_lysyltransferase"/>
</dbReference>
<dbReference type="KEGG" id="ccos:Pan44_06200"/>
<dbReference type="GO" id="GO:0016755">
    <property type="term" value="F:aminoacyltransferase activity"/>
    <property type="evidence" value="ECO:0007669"/>
    <property type="project" value="TreeGrafter"/>
</dbReference>
<dbReference type="GO" id="GO:0005886">
    <property type="term" value="C:plasma membrane"/>
    <property type="evidence" value="ECO:0007669"/>
    <property type="project" value="UniProtKB-SubCell"/>
</dbReference>
<evidence type="ECO:0000256" key="3">
    <source>
        <dbReference type="ARBA" id="ARBA00022692"/>
    </source>
</evidence>
<evidence type="ECO:0000256" key="4">
    <source>
        <dbReference type="ARBA" id="ARBA00022989"/>
    </source>
</evidence>
<comment type="subcellular location">
    <subcellularLocation>
        <location evidence="1">Cell membrane</location>
        <topology evidence="1">Multi-pass membrane protein</topology>
    </subcellularLocation>
</comment>
<dbReference type="EMBL" id="CP036271">
    <property type="protein sequence ID" value="QDT52608.1"/>
    <property type="molecule type" value="Genomic_DNA"/>
</dbReference>
<keyword evidence="8" id="KW-1185">Reference proteome</keyword>
<evidence type="ECO:0000256" key="1">
    <source>
        <dbReference type="ARBA" id="ARBA00004651"/>
    </source>
</evidence>
<dbReference type="PANTHER" id="PTHR34697">
    <property type="entry name" value="PHOSPHATIDYLGLYCEROL LYSYLTRANSFERASE"/>
    <property type="match status" value="1"/>
</dbReference>
<gene>
    <name evidence="7" type="ORF">Pan44_06200</name>
</gene>
<dbReference type="Pfam" id="PF09924">
    <property type="entry name" value="LPG_synthase_C"/>
    <property type="match status" value="1"/>
</dbReference>
<organism evidence="7 8">
    <name type="scientific">Caulifigura coniformis</name>
    <dbReference type="NCBI Taxonomy" id="2527983"/>
    <lineage>
        <taxon>Bacteria</taxon>
        <taxon>Pseudomonadati</taxon>
        <taxon>Planctomycetota</taxon>
        <taxon>Planctomycetia</taxon>
        <taxon>Planctomycetales</taxon>
        <taxon>Planctomycetaceae</taxon>
        <taxon>Caulifigura</taxon>
    </lineage>
</organism>
<feature type="domain" description="Phosphatidylglycerol lysyltransferase C-terminal" evidence="6">
    <location>
        <begin position="29"/>
        <end position="325"/>
    </location>
</feature>
<evidence type="ECO:0000313" key="7">
    <source>
        <dbReference type="EMBL" id="QDT52608.1"/>
    </source>
</evidence>
<evidence type="ECO:0000259" key="6">
    <source>
        <dbReference type="Pfam" id="PF09924"/>
    </source>
</evidence>
<evidence type="ECO:0000313" key="8">
    <source>
        <dbReference type="Proteomes" id="UP000315700"/>
    </source>
</evidence>
<keyword evidence="5" id="KW-0472">Membrane</keyword>
<evidence type="ECO:0000256" key="5">
    <source>
        <dbReference type="ARBA" id="ARBA00023136"/>
    </source>
</evidence>
<proteinExistence type="predicted"/>
<reference evidence="7 8" key="1">
    <citation type="submission" date="2019-02" db="EMBL/GenBank/DDBJ databases">
        <title>Deep-cultivation of Planctomycetes and their phenomic and genomic characterization uncovers novel biology.</title>
        <authorList>
            <person name="Wiegand S."/>
            <person name="Jogler M."/>
            <person name="Boedeker C."/>
            <person name="Pinto D."/>
            <person name="Vollmers J."/>
            <person name="Rivas-Marin E."/>
            <person name="Kohn T."/>
            <person name="Peeters S.H."/>
            <person name="Heuer A."/>
            <person name="Rast P."/>
            <person name="Oberbeckmann S."/>
            <person name="Bunk B."/>
            <person name="Jeske O."/>
            <person name="Meyerdierks A."/>
            <person name="Storesund J.E."/>
            <person name="Kallscheuer N."/>
            <person name="Luecker S."/>
            <person name="Lage O.M."/>
            <person name="Pohl T."/>
            <person name="Merkel B.J."/>
            <person name="Hornburger P."/>
            <person name="Mueller R.-W."/>
            <person name="Bruemmer F."/>
            <person name="Labrenz M."/>
            <person name="Spormann A.M."/>
            <person name="Op den Camp H."/>
            <person name="Overmann J."/>
            <person name="Amann R."/>
            <person name="Jetten M.S.M."/>
            <person name="Mascher T."/>
            <person name="Medema M.H."/>
            <person name="Devos D.P."/>
            <person name="Kaster A.-K."/>
            <person name="Ovreas L."/>
            <person name="Rohde M."/>
            <person name="Galperin M.Y."/>
            <person name="Jogler C."/>
        </authorList>
    </citation>
    <scope>NUCLEOTIDE SEQUENCE [LARGE SCALE GENOMIC DNA]</scope>
    <source>
        <strain evidence="7 8">Pan44</strain>
    </source>
</reference>
<sequence>MVPDGCTHVAGRDLLTPDQLRTLEALAYREGEAYDSYLALERGLEYFFGCGGQGVVGYTRWRKHLFVVGGLLAAEGRRGKLLSQLMDFAVRNRLEISFLNILGRDVPAFRNAGFAVSKVGEEPVVPLDTCTWQGADYAWVRRQENFCTRSGVQFDEIVPDPKCDTFLNVIAPEIHEVSRDHLEHTVYGRELSMMVGRLDPEAMFRKRLFVARKDGRIEAFVIANPGRNGDLWSVETYRKRVDATRGVIAFLITQISRQLRAEDVKLLSLCQVPTLRVKCGTPSDSAFVTNGMAFWWKYLPWFYDPPRQYHFKSRFRPQYRECFVATYPKTRIAPMLAFFFKWGVIVPDLKRLPLQMLKRMAKWKNHERLADPVTEPYVLYQGSLDDSPPSFHLEPADRPASEHAVAGATEFEKSTILVP</sequence>